<keyword evidence="2" id="KW-1185">Reference proteome</keyword>
<comment type="caution">
    <text evidence="1">The sequence shown here is derived from an EMBL/GenBank/DDBJ whole genome shotgun (WGS) entry which is preliminary data.</text>
</comment>
<organism evidence="1 2">
    <name type="scientific">Bacillus inaquosorum KCTC 13429</name>
    <dbReference type="NCBI Taxonomy" id="1236548"/>
    <lineage>
        <taxon>Bacteria</taxon>
        <taxon>Bacillati</taxon>
        <taxon>Bacillota</taxon>
        <taxon>Bacilli</taxon>
        <taxon>Bacillales</taxon>
        <taxon>Bacillaceae</taxon>
        <taxon>Bacillus</taxon>
    </lineage>
</organism>
<sequence>MFVSIIKEMINVGRLFQLKKELKSLKIKNLIFLFTNRG</sequence>
<reference evidence="1 2" key="1">
    <citation type="journal article" date="2014" name="Syst. Appl. Microbiol.">
        <title>Genomic insights into the taxonomic status of the three subspecies of Bacillus subtilis.</title>
        <authorList>
            <person name="Yi H."/>
            <person name="Chun J."/>
            <person name="Cha C.J."/>
        </authorList>
    </citation>
    <scope>NUCLEOTIDE SEQUENCE [LARGE SCALE GENOMIC DNA]</scope>
    <source>
        <strain evidence="1 2">KCTC 13429</strain>
    </source>
</reference>
<protein>
    <submittedName>
        <fullName evidence="1">Uncharacterized protein</fullName>
    </submittedName>
</protein>
<gene>
    <name evidence="1" type="ORF">BSI_37970</name>
</gene>
<accession>A0A9W5LFN0</accession>
<evidence type="ECO:0000313" key="2">
    <source>
        <dbReference type="Proteomes" id="UP000011182"/>
    </source>
</evidence>
<evidence type="ECO:0000313" key="1">
    <source>
        <dbReference type="EMBL" id="ELS59843.1"/>
    </source>
</evidence>
<proteinExistence type="predicted"/>
<dbReference type="EMBL" id="AMXN01000008">
    <property type="protein sequence ID" value="ELS59843.1"/>
    <property type="molecule type" value="Genomic_DNA"/>
</dbReference>
<dbReference type="AlphaFoldDB" id="A0A9W5LFN0"/>
<dbReference type="Proteomes" id="UP000011182">
    <property type="component" value="Unassembled WGS sequence"/>
</dbReference>
<name>A0A9W5LFN0_9BACI</name>